<evidence type="ECO:0000256" key="12">
    <source>
        <dbReference type="ARBA" id="ARBA00023136"/>
    </source>
</evidence>
<dbReference type="InterPro" id="IPR000829">
    <property type="entry name" value="DAGK"/>
</dbReference>
<evidence type="ECO:0000256" key="9">
    <source>
        <dbReference type="ARBA" id="ARBA00022840"/>
    </source>
</evidence>
<feature type="transmembrane region" description="Helical" evidence="15">
    <location>
        <begin position="85"/>
        <end position="109"/>
    </location>
</feature>
<keyword evidence="12 15" id="KW-0472">Membrane</keyword>
<keyword evidence="5 16" id="KW-0808">Transferase</keyword>
<dbReference type="EMBL" id="JAYGHX010000001">
    <property type="protein sequence ID" value="MEA5389718.1"/>
    <property type="molecule type" value="Genomic_DNA"/>
</dbReference>
<evidence type="ECO:0000256" key="14">
    <source>
        <dbReference type="ARBA" id="ARBA00023264"/>
    </source>
</evidence>
<feature type="transmembrane region" description="Helical" evidence="15">
    <location>
        <begin position="129"/>
        <end position="153"/>
    </location>
</feature>
<keyword evidence="10 15" id="KW-1133">Transmembrane helix</keyword>
<organism evidence="16 17">
    <name type="scientific">Cyanobium gracile UHCC 0139</name>
    <dbReference type="NCBI Taxonomy" id="3110308"/>
    <lineage>
        <taxon>Bacteria</taxon>
        <taxon>Bacillati</taxon>
        <taxon>Cyanobacteriota</taxon>
        <taxon>Cyanophyceae</taxon>
        <taxon>Synechococcales</taxon>
        <taxon>Prochlorococcaceae</taxon>
        <taxon>Cyanobium</taxon>
    </lineage>
</organism>
<dbReference type="RefSeq" id="WP_323304385.1">
    <property type="nucleotide sequence ID" value="NZ_JAYGHX010000001.1"/>
</dbReference>
<reference evidence="16 17" key="1">
    <citation type="submission" date="2023-12" db="EMBL/GenBank/DDBJ databases">
        <title>Baltic Sea Cyanobacteria.</title>
        <authorList>
            <person name="Delbaje E."/>
            <person name="Fewer D.P."/>
            <person name="Shishido T.K."/>
        </authorList>
    </citation>
    <scope>NUCLEOTIDE SEQUENCE [LARGE SCALE GENOMIC DNA]</scope>
    <source>
        <strain evidence="16 17">UHCC 0139</strain>
    </source>
</reference>
<gene>
    <name evidence="16" type="ORF">VB738_00460</name>
</gene>
<comment type="subcellular location">
    <subcellularLocation>
        <location evidence="1">Cell membrane</location>
        <topology evidence="1">Multi-pass membrane protein</topology>
    </subcellularLocation>
</comment>
<dbReference type="CDD" id="cd14265">
    <property type="entry name" value="UDPK_IM_like"/>
    <property type="match status" value="1"/>
</dbReference>
<evidence type="ECO:0000256" key="1">
    <source>
        <dbReference type="ARBA" id="ARBA00004651"/>
    </source>
</evidence>
<keyword evidence="7" id="KW-0547">Nucleotide-binding</keyword>
<keyword evidence="11" id="KW-0443">Lipid metabolism</keyword>
<evidence type="ECO:0000313" key="16">
    <source>
        <dbReference type="EMBL" id="MEA5389718.1"/>
    </source>
</evidence>
<accession>A0ABU5RNQ2</accession>
<name>A0ABU5RNQ2_9CYAN</name>
<evidence type="ECO:0000256" key="13">
    <source>
        <dbReference type="ARBA" id="ARBA00023209"/>
    </source>
</evidence>
<protein>
    <submittedName>
        <fullName evidence="16">Diacylglycerol kinase family protein</fullName>
        <ecNumber evidence="16">2.7.1.-</ecNumber>
    </submittedName>
</protein>
<evidence type="ECO:0000256" key="6">
    <source>
        <dbReference type="ARBA" id="ARBA00022692"/>
    </source>
</evidence>
<dbReference type="InterPro" id="IPR033717">
    <property type="entry name" value="UDPK"/>
</dbReference>
<evidence type="ECO:0000256" key="10">
    <source>
        <dbReference type="ARBA" id="ARBA00022989"/>
    </source>
</evidence>
<dbReference type="PANTHER" id="PTHR34299:SF1">
    <property type="entry name" value="DIACYLGLYCEROL KINASE"/>
    <property type="match status" value="1"/>
</dbReference>
<dbReference type="EC" id="2.7.1.-" evidence="16"/>
<dbReference type="Pfam" id="PF01219">
    <property type="entry name" value="DAGK_prokar"/>
    <property type="match status" value="1"/>
</dbReference>
<comment type="similarity">
    <text evidence="2">Belongs to the bacterial diacylglycerol kinase family.</text>
</comment>
<proteinExistence type="inferred from homology"/>
<evidence type="ECO:0000256" key="11">
    <source>
        <dbReference type="ARBA" id="ARBA00023098"/>
    </source>
</evidence>
<keyword evidence="17" id="KW-1185">Reference proteome</keyword>
<dbReference type="GO" id="GO:0016301">
    <property type="term" value="F:kinase activity"/>
    <property type="evidence" value="ECO:0007669"/>
    <property type="project" value="UniProtKB-KW"/>
</dbReference>
<keyword evidence="13" id="KW-0594">Phospholipid biosynthesis</keyword>
<keyword evidence="4" id="KW-0444">Lipid biosynthesis</keyword>
<evidence type="ECO:0000256" key="15">
    <source>
        <dbReference type="SAM" id="Phobius"/>
    </source>
</evidence>
<dbReference type="InterPro" id="IPR036945">
    <property type="entry name" value="DAGK_sf"/>
</dbReference>
<evidence type="ECO:0000256" key="5">
    <source>
        <dbReference type="ARBA" id="ARBA00022679"/>
    </source>
</evidence>
<sequence>MLVPEEHPPALREVTSDVTSDVQRRGRRLRVGAWKVAGDLPASFRYAAQGLAYGFASQRNFRIHVFTGAVVFGMGLWLRLAADRLAVLVLTVAAVLVLELLNTATEAVVDLAIGRQFHPLARIAKDCAAAAVLVAALSSLLIALLLLVPPLLIRLGV</sequence>
<dbReference type="PANTHER" id="PTHR34299">
    <property type="entry name" value="DIACYLGLYCEROL KINASE"/>
    <property type="match status" value="1"/>
</dbReference>
<evidence type="ECO:0000256" key="7">
    <source>
        <dbReference type="ARBA" id="ARBA00022741"/>
    </source>
</evidence>
<keyword evidence="9" id="KW-0067">ATP-binding</keyword>
<evidence type="ECO:0000256" key="2">
    <source>
        <dbReference type="ARBA" id="ARBA00005967"/>
    </source>
</evidence>
<keyword evidence="6 15" id="KW-0812">Transmembrane</keyword>
<keyword evidence="8 16" id="KW-0418">Kinase</keyword>
<evidence type="ECO:0000256" key="3">
    <source>
        <dbReference type="ARBA" id="ARBA00022475"/>
    </source>
</evidence>
<keyword evidence="3" id="KW-1003">Cell membrane</keyword>
<feature type="transmembrane region" description="Helical" evidence="15">
    <location>
        <begin position="61"/>
        <end position="78"/>
    </location>
</feature>
<evidence type="ECO:0000256" key="4">
    <source>
        <dbReference type="ARBA" id="ARBA00022516"/>
    </source>
</evidence>
<comment type="caution">
    <text evidence="16">The sequence shown here is derived from an EMBL/GenBank/DDBJ whole genome shotgun (WGS) entry which is preliminary data.</text>
</comment>
<dbReference type="Proteomes" id="UP001304461">
    <property type="component" value="Unassembled WGS sequence"/>
</dbReference>
<evidence type="ECO:0000256" key="8">
    <source>
        <dbReference type="ARBA" id="ARBA00022777"/>
    </source>
</evidence>
<keyword evidence="14" id="KW-1208">Phospholipid metabolism</keyword>
<evidence type="ECO:0000313" key="17">
    <source>
        <dbReference type="Proteomes" id="UP001304461"/>
    </source>
</evidence>
<dbReference type="Gene3D" id="1.10.287.3610">
    <property type="match status" value="1"/>
</dbReference>